<dbReference type="OrthoDB" id="8482265at2"/>
<feature type="transmembrane region" description="Helical" evidence="6">
    <location>
        <begin position="355"/>
        <end position="378"/>
    </location>
</feature>
<dbReference type="PANTHER" id="PTHR30250">
    <property type="entry name" value="PST FAMILY PREDICTED COLANIC ACID TRANSPORTER"/>
    <property type="match status" value="1"/>
</dbReference>
<name>A0A1G6GGI1_9BACI</name>
<keyword evidence="3 6" id="KW-0812">Transmembrane</keyword>
<feature type="transmembrane region" description="Helical" evidence="6">
    <location>
        <begin position="247"/>
        <end position="271"/>
    </location>
</feature>
<dbReference type="InterPro" id="IPR002797">
    <property type="entry name" value="Polysacc_synth"/>
</dbReference>
<keyword evidence="5 6" id="KW-0472">Membrane</keyword>
<feature type="transmembrane region" description="Helical" evidence="6">
    <location>
        <begin position="111"/>
        <end position="133"/>
    </location>
</feature>
<dbReference type="STRING" id="1612202.SAMN05421734_10140"/>
<feature type="transmembrane region" description="Helical" evidence="6">
    <location>
        <begin position="83"/>
        <end position="105"/>
    </location>
</feature>
<reference evidence="8" key="1">
    <citation type="submission" date="2016-09" db="EMBL/GenBank/DDBJ databases">
        <authorList>
            <person name="Varghese N."/>
            <person name="Submissions S."/>
        </authorList>
    </citation>
    <scope>NUCLEOTIDE SEQUENCE [LARGE SCALE GENOMIC DNA]</scope>
    <source>
        <strain evidence="8">S5</strain>
    </source>
</reference>
<evidence type="ECO:0000313" key="8">
    <source>
        <dbReference type="Proteomes" id="UP000242949"/>
    </source>
</evidence>
<accession>A0A1G6GGI1</accession>
<dbReference type="EMBL" id="FMYI01000001">
    <property type="protein sequence ID" value="SDB81060.1"/>
    <property type="molecule type" value="Genomic_DNA"/>
</dbReference>
<protein>
    <submittedName>
        <fullName evidence="7">Membrane protein involved in the export of O-antigen and teichoic acid</fullName>
    </submittedName>
</protein>
<feature type="transmembrane region" description="Helical" evidence="6">
    <location>
        <begin position="324"/>
        <end position="343"/>
    </location>
</feature>
<evidence type="ECO:0000256" key="2">
    <source>
        <dbReference type="ARBA" id="ARBA00022475"/>
    </source>
</evidence>
<organism evidence="7 8">
    <name type="scientific">Pelagirhabdus alkalitolerans</name>
    <dbReference type="NCBI Taxonomy" id="1612202"/>
    <lineage>
        <taxon>Bacteria</taxon>
        <taxon>Bacillati</taxon>
        <taxon>Bacillota</taxon>
        <taxon>Bacilli</taxon>
        <taxon>Bacillales</taxon>
        <taxon>Bacillaceae</taxon>
        <taxon>Pelagirhabdus</taxon>
    </lineage>
</organism>
<keyword evidence="2" id="KW-1003">Cell membrane</keyword>
<dbReference type="Pfam" id="PF01943">
    <property type="entry name" value="Polysacc_synt"/>
    <property type="match status" value="1"/>
</dbReference>
<evidence type="ECO:0000256" key="1">
    <source>
        <dbReference type="ARBA" id="ARBA00004651"/>
    </source>
</evidence>
<dbReference type="Proteomes" id="UP000242949">
    <property type="component" value="Unassembled WGS sequence"/>
</dbReference>
<feature type="transmembrane region" description="Helical" evidence="6">
    <location>
        <begin position="172"/>
        <end position="190"/>
    </location>
</feature>
<evidence type="ECO:0000256" key="5">
    <source>
        <dbReference type="ARBA" id="ARBA00023136"/>
    </source>
</evidence>
<evidence type="ECO:0000256" key="3">
    <source>
        <dbReference type="ARBA" id="ARBA00022692"/>
    </source>
</evidence>
<feature type="transmembrane region" description="Helical" evidence="6">
    <location>
        <begin position="145"/>
        <end position="166"/>
    </location>
</feature>
<keyword evidence="8" id="KW-1185">Reference proteome</keyword>
<sequence length="432" mass="47775">MVEKSNTGIDIILTFGTKLIFLGGSFIISVLLARLLGPDGKGVVTALFVVPNVMISLADLGVRQASAYFIGRNIYSVQDVLSSSLVLWIITSFISTIVVLSYYLMPFTSEYNHWLILIGLMYVPTKILVFYFNGIIQGQQKIGNINIKVLLSFITNLLGVLLLVWILDFGVYGAATVTFLVAFSSLIYFLTVIRKTARIEFKYIKPIPKEMFKKGIAFALALFILQLNYKIDIVILENMVSASEVGIYSVGAHLAELIWQLPAAISVVLFARSANSKTDGEASLRSARLLRLSLVSLLFVVMIFGLASNFFVTFIYGIEYQQSAQVINLLLPGVLMIVISKILHPSLAARGYPLYGLAVFIAPLMINVVLNLILIPLYSVNGAAIASTISYTIGGLTYGIVYAKKEHMKLRDLLIVKKEDFILIINILKKMK</sequence>
<dbReference type="InterPro" id="IPR050833">
    <property type="entry name" value="Poly_Biosynth_Transport"/>
</dbReference>
<evidence type="ECO:0000256" key="4">
    <source>
        <dbReference type="ARBA" id="ARBA00022989"/>
    </source>
</evidence>
<feature type="transmembrane region" description="Helical" evidence="6">
    <location>
        <begin position="12"/>
        <end position="36"/>
    </location>
</feature>
<dbReference type="RefSeq" id="WP_090791568.1">
    <property type="nucleotide sequence ID" value="NZ_FMYI01000001.1"/>
</dbReference>
<proteinExistence type="predicted"/>
<dbReference type="PANTHER" id="PTHR30250:SF11">
    <property type="entry name" value="O-ANTIGEN TRANSPORTER-RELATED"/>
    <property type="match status" value="1"/>
</dbReference>
<feature type="transmembrane region" description="Helical" evidence="6">
    <location>
        <begin position="292"/>
        <end position="318"/>
    </location>
</feature>
<evidence type="ECO:0000313" key="7">
    <source>
        <dbReference type="EMBL" id="SDB81060.1"/>
    </source>
</evidence>
<dbReference type="CDD" id="cd13128">
    <property type="entry name" value="MATE_Wzx_like"/>
    <property type="match status" value="1"/>
</dbReference>
<keyword evidence="4 6" id="KW-1133">Transmembrane helix</keyword>
<comment type="subcellular location">
    <subcellularLocation>
        <location evidence="1">Cell membrane</location>
        <topology evidence="1">Multi-pass membrane protein</topology>
    </subcellularLocation>
</comment>
<dbReference type="GO" id="GO:0005886">
    <property type="term" value="C:plasma membrane"/>
    <property type="evidence" value="ECO:0007669"/>
    <property type="project" value="UniProtKB-SubCell"/>
</dbReference>
<feature type="transmembrane region" description="Helical" evidence="6">
    <location>
        <begin position="42"/>
        <end position="62"/>
    </location>
</feature>
<feature type="transmembrane region" description="Helical" evidence="6">
    <location>
        <begin position="384"/>
        <end position="403"/>
    </location>
</feature>
<dbReference type="AlphaFoldDB" id="A0A1G6GGI1"/>
<gene>
    <name evidence="7" type="ORF">SAMN05421734_10140</name>
</gene>
<evidence type="ECO:0000256" key="6">
    <source>
        <dbReference type="SAM" id="Phobius"/>
    </source>
</evidence>
<feature type="transmembrane region" description="Helical" evidence="6">
    <location>
        <begin position="211"/>
        <end position="227"/>
    </location>
</feature>